<dbReference type="PRINTS" id="PR00502">
    <property type="entry name" value="NUDIXFAMILY"/>
</dbReference>
<sequence>MEHYHRAFGVYGILYEEHHGLVVIKKNAGPYLNRYDLPGGSLESGEPLEHALVREVKEETDLTVEKARQIGTTSFIYPWQYLDFNMNQHIAVFYEVERVSGGLTETPLQFLGQDSLGSLFVPLDLLTEQNSSPLVLKAKEYLLHNKHFDTADCRFSQWKVLTKPVF</sequence>
<evidence type="ECO:0000256" key="3">
    <source>
        <dbReference type="RuleBase" id="RU003476"/>
    </source>
</evidence>
<comment type="similarity">
    <text evidence="1 3">Belongs to the Nudix hydrolase family.</text>
</comment>
<dbReference type="PROSITE" id="PS00893">
    <property type="entry name" value="NUDIX_BOX"/>
    <property type="match status" value="1"/>
</dbReference>
<evidence type="ECO:0000256" key="1">
    <source>
        <dbReference type="ARBA" id="ARBA00005582"/>
    </source>
</evidence>
<proteinExistence type="inferred from homology"/>
<dbReference type="InterPro" id="IPR020476">
    <property type="entry name" value="Nudix_hydrolase"/>
</dbReference>
<evidence type="ECO:0000256" key="2">
    <source>
        <dbReference type="ARBA" id="ARBA00022801"/>
    </source>
</evidence>
<dbReference type="PANTHER" id="PTHR43736:SF1">
    <property type="entry name" value="DIHYDRONEOPTERIN TRIPHOSPHATE DIPHOSPHATASE"/>
    <property type="match status" value="1"/>
</dbReference>
<dbReference type="PROSITE" id="PS51462">
    <property type="entry name" value="NUDIX"/>
    <property type="match status" value="1"/>
</dbReference>
<dbReference type="Proteomes" id="UP001314166">
    <property type="component" value="Unassembled WGS sequence"/>
</dbReference>
<dbReference type="SUPFAM" id="SSF55811">
    <property type="entry name" value="Nudix"/>
    <property type="match status" value="1"/>
</dbReference>
<dbReference type="CDD" id="cd04686">
    <property type="entry name" value="NUDIX_Hydrolase"/>
    <property type="match status" value="1"/>
</dbReference>
<dbReference type="EMBL" id="CAUZMB010000005">
    <property type="protein sequence ID" value="CAK1245326.1"/>
    <property type="molecule type" value="Genomic_DNA"/>
</dbReference>
<keyword evidence="6" id="KW-1185">Reference proteome</keyword>
<dbReference type="Gene3D" id="3.90.79.10">
    <property type="entry name" value="Nucleoside Triphosphate Pyrophosphohydrolase"/>
    <property type="match status" value="1"/>
</dbReference>
<evidence type="ECO:0000313" key="5">
    <source>
        <dbReference type="EMBL" id="CAK1245326.1"/>
    </source>
</evidence>
<dbReference type="PANTHER" id="PTHR43736">
    <property type="entry name" value="ADP-RIBOSE PYROPHOSPHATASE"/>
    <property type="match status" value="1"/>
</dbReference>
<reference evidence="5 6" key="1">
    <citation type="submission" date="2023-10" db="EMBL/GenBank/DDBJ databases">
        <authorList>
            <person name="Botero Cardona J."/>
        </authorList>
    </citation>
    <scope>NUCLEOTIDE SEQUENCE [LARGE SCALE GENOMIC DNA]</scope>
    <source>
        <strain evidence="5 6">R-55214</strain>
    </source>
</reference>
<accession>A0ABM9MWK2</accession>
<organism evidence="5 6">
    <name type="scientific">Fructobacillus evanidus</name>
    <dbReference type="NCBI Taxonomy" id="3064281"/>
    <lineage>
        <taxon>Bacteria</taxon>
        <taxon>Bacillati</taxon>
        <taxon>Bacillota</taxon>
        <taxon>Bacilli</taxon>
        <taxon>Lactobacillales</taxon>
        <taxon>Lactobacillaceae</taxon>
        <taxon>Fructobacillus</taxon>
    </lineage>
</organism>
<evidence type="ECO:0000313" key="6">
    <source>
        <dbReference type="Proteomes" id="UP001314166"/>
    </source>
</evidence>
<keyword evidence="2 3" id="KW-0378">Hydrolase</keyword>
<comment type="caution">
    <text evidence="5">The sequence shown here is derived from an EMBL/GenBank/DDBJ whole genome shotgun (WGS) entry which is preliminary data.</text>
</comment>
<name>A0ABM9MWK2_9LACO</name>
<dbReference type="RefSeq" id="WP_338343795.1">
    <property type="nucleotide sequence ID" value="NZ_CAUZLH010000003.1"/>
</dbReference>
<evidence type="ECO:0000259" key="4">
    <source>
        <dbReference type="PROSITE" id="PS51462"/>
    </source>
</evidence>
<dbReference type="InterPro" id="IPR015797">
    <property type="entry name" value="NUDIX_hydrolase-like_dom_sf"/>
</dbReference>
<protein>
    <submittedName>
        <fullName evidence="5">NUDIX family (YjhB)</fullName>
    </submittedName>
</protein>
<dbReference type="InterPro" id="IPR000086">
    <property type="entry name" value="NUDIX_hydrolase_dom"/>
</dbReference>
<gene>
    <name evidence="5" type="ORF">R55214_HHFBAMCI_01021</name>
</gene>
<dbReference type="Pfam" id="PF00293">
    <property type="entry name" value="NUDIX"/>
    <property type="match status" value="1"/>
</dbReference>
<dbReference type="InterPro" id="IPR020084">
    <property type="entry name" value="NUDIX_hydrolase_CS"/>
</dbReference>
<feature type="domain" description="Nudix hydrolase" evidence="4">
    <location>
        <begin position="3"/>
        <end position="143"/>
    </location>
</feature>